<sequence length="500" mass="54569">MIILYQHPEYTPGPRQPLIPSAAEPASTFQAPGGRRIVHKADGRSSCVYRYWPNHTVLLAASESGNECACIKRVTLEDQPRPHDVKKEVAFLRRMKSAWIPTLLAAVEEEVDFMTTTVSLLMPWFEWTLDDVLNDSSTLPSSLRAAARLPPLSASPQSGAGNDQPRTLAQYVNQAQSLSHQLFSALAYLHDEARVAHRDIKPSNIVLARKSSSSSPSFCNEYNLKLIDFGTAENLSGCATSSTSRPSTQYLHANASPDDSTSASSRRSMTAQLGTTVFRAPELLFAPKDGYDATKVDIWGAGCIVSMFFTAFVGVVAHASGEDAGGDSASISDDEADPSWRSSRDSPDFKSPFGRVPDSPKGSEDTLELDKIGQSPSFSSEVDKPRVSFKRKNLFHLDFMGEIPLAASIFQLKGLPEQIADWPEAQSFQPPLSRMPFRRSAAEAIWTRLPIAAELIDSSAAGTATRHSVQLTVEGVERCTALSASMRPRAHDLAQLLDRD</sequence>
<dbReference type="RefSeq" id="XP_013245853.1">
    <property type="nucleotide sequence ID" value="XM_013390399.1"/>
</dbReference>
<keyword evidence="3" id="KW-0808">Transferase</keyword>
<dbReference type="InterPro" id="IPR008271">
    <property type="entry name" value="Ser/Thr_kinase_AS"/>
</dbReference>
<dbReference type="Proteomes" id="UP000027361">
    <property type="component" value="Unassembled WGS sequence"/>
</dbReference>
<feature type="compositionally biased region" description="Basic and acidic residues" evidence="1">
    <location>
        <begin position="361"/>
        <end position="371"/>
    </location>
</feature>
<evidence type="ECO:0000259" key="2">
    <source>
        <dbReference type="PROSITE" id="PS50011"/>
    </source>
</evidence>
<dbReference type="AlphaFoldDB" id="A0A066WPT6"/>
<dbReference type="PROSITE" id="PS50011">
    <property type="entry name" value="PROTEIN_KINASE_DOM"/>
    <property type="match status" value="1"/>
</dbReference>
<proteinExistence type="predicted"/>
<feature type="domain" description="Protein kinase" evidence="2">
    <location>
        <begin position="34"/>
        <end position="500"/>
    </location>
</feature>
<gene>
    <name evidence="3" type="ORF">K437DRAFT_253666</name>
</gene>
<dbReference type="PROSITE" id="PS00108">
    <property type="entry name" value="PROTEIN_KINASE_ST"/>
    <property type="match status" value="1"/>
</dbReference>
<dbReference type="PANTHER" id="PTHR44167">
    <property type="entry name" value="OVARIAN-SPECIFIC SERINE/THREONINE-PROTEIN KINASE LOK-RELATED"/>
    <property type="match status" value="1"/>
</dbReference>
<dbReference type="GO" id="GO:0005524">
    <property type="term" value="F:ATP binding"/>
    <property type="evidence" value="ECO:0007669"/>
    <property type="project" value="InterPro"/>
</dbReference>
<dbReference type="GO" id="GO:0005634">
    <property type="term" value="C:nucleus"/>
    <property type="evidence" value="ECO:0007669"/>
    <property type="project" value="TreeGrafter"/>
</dbReference>
<feature type="compositionally biased region" description="Low complexity" evidence="1">
    <location>
        <begin position="255"/>
        <end position="268"/>
    </location>
</feature>
<dbReference type="Gene3D" id="1.10.510.10">
    <property type="entry name" value="Transferase(Phosphotransferase) domain 1"/>
    <property type="match status" value="1"/>
</dbReference>
<dbReference type="SUPFAM" id="SSF56112">
    <property type="entry name" value="Protein kinase-like (PK-like)"/>
    <property type="match status" value="1"/>
</dbReference>
<dbReference type="GeneID" id="25263638"/>
<dbReference type="InParanoid" id="A0A066WPT6"/>
<keyword evidence="3" id="KW-0418">Kinase</keyword>
<dbReference type="Pfam" id="PF00069">
    <property type="entry name" value="Pkinase"/>
    <property type="match status" value="1"/>
</dbReference>
<name>A0A066WPT6_TILAU</name>
<dbReference type="GO" id="GO:0044773">
    <property type="term" value="P:mitotic DNA damage checkpoint signaling"/>
    <property type="evidence" value="ECO:0007669"/>
    <property type="project" value="TreeGrafter"/>
</dbReference>
<feature type="region of interest" description="Disordered" evidence="1">
    <location>
        <begin position="322"/>
        <end position="384"/>
    </location>
</feature>
<protein>
    <submittedName>
        <fullName evidence="3">Kinase-like protein</fullName>
    </submittedName>
</protein>
<dbReference type="SMART" id="SM00220">
    <property type="entry name" value="S_TKc"/>
    <property type="match status" value="1"/>
</dbReference>
<dbReference type="EMBL" id="JMSN01000005">
    <property type="protein sequence ID" value="KDN53014.1"/>
    <property type="molecule type" value="Genomic_DNA"/>
</dbReference>
<dbReference type="GO" id="GO:0004674">
    <property type="term" value="F:protein serine/threonine kinase activity"/>
    <property type="evidence" value="ECO:0007669"/>
    <property type="project" value="TreeGrafter"/>
</dbReference>
<dbReference type="OMA" id="WPEAEHF"/>
<dbReference type="HOGENOM" id="CLU_035839_0_0_1"/>
<feature type="region of interest" description="Disordered" evidence="1">
    <location>
        <begin position="243"/>
        <end position="268"/>
    </location>
</feature>
<evidence type="ECO:0000313" key="4">
    <source>
        <dbReference type="Proteomes" id="UP000027361"/>
    </source>
</evidence>
<reference evidence="3 4" key="1">
    <citation type="submission" date="2014-05" db="EMBL/GenBank/DDBJ databases">
        <title>Draft genome sequence of a rare smut relative, Tilletiaria anomala UBC 951.</title>
        <authorList>
            <consortium name="DOE Joint Genome Institute"/>
            <person name="Toome M."/>
            <person name="Kuo A."/>
            <person name="Henrissat B."/>
            <person name="Lipzen A."/>
            <person name="Tritt A."/>
            <person name="Yoshinaga Y."/>
            <person name="Zane M."/>
            <person name="Barry K."/>
            <person name="Grigoriev I.V."/>
            <person name="Spatafora J.W."/>
            <person name="Aimea M.C."/>
        </authorList>
    </citation>
    <scope>NUCLEOTIDE SEQUENCE [LARGE SCALE GENOMIC DNA]</scope>
    <source>
        <strain evidence="3 4">UBC 951</strain>
    </source>
</reference>
<organism evidence="3 4">
    <name type="scientific">Tilletiaria anomala (strain ATCC 24038 / CBS 436.72 / UBC 951)</name>
    <dbReference type="NCBI Taxonomy" id="1037660"/>
    <lineage>
        <taxon>Eukaryota</taxon>
        <taxon>Fungi</taxon>
        <taxon>Dikarya</taxon>
        <taxon>Basidiomycota</taxon>
        <taxon>Ustilaginomycotina</taxon>
        <taxon>Exobasidiomycetes</taxon>
        <taxon>Georgefischeriales</taxon>
        <taxon>Tilletiariaceae</taxon>
        <taxon>Tilletiaria</taxon>
    </lineage>
</organism>
<dbReference type="STRING" id="1037660.A0A066WPT6"/>
<accession>A0A066WPT6</accession>
<dbReference type="PANTHER" id="PTHR44167:SF24">
    <property type="entry name" value="SERINE_THREONINE-PROTEIN KINASE CHK2"/>
    <property type="match status" value="1"/>
</dbReference>
<dbReference type="InterPro" id="IPR000719">
    <property type="entry name" value="Prot_kinase_dom"/>
</dbReference>
<dbReference type="InterPro" id="IPR011009">
    <property type="entry name" value="Kinase-like_dom_sf"/>
</dbReference>
<evidence type="ECO:0000256" key="1">
    <source>
        <dbReference type="SAM" id="MobiDB-lite"/>
    </source>
</evidence>
<dbReference type="OrthoDB" id="4062651at2759"/>
<keyword evidence="4" id="KW-1185">Reference proteome</keyword>
<evidence type="ECO:0000313" key="3">
    <source>
        <dbReference type="EMBL" id="KDN53014.1"/>
    </source>
</evidence>
<comment type="caution">
    <text evidence="3">The sequence shown here is derived from an EMBL/GenBank/DDBJ whole genome shotgun (WGS) entry which is preliminary data.</text>
</comment>